<keyword evidence="4" id="KW-0055">Arginine biosynthesis</keyword>
<dbReference type="InterPro" id="IPR024083">
    <property type="entry name" value="Fumarase/histidase_N"/>
</dbReference>
<dbReference type="SUPFAM" id="SSF48557">
    <property type="entry name" value="L-aspartase-like"/>
    <property type="match status" value="1"/>
</dbReference>
<dbReference type="PANTHER" id="PTHR43814">
    <property type="entry name" value="ARGININOSUCCINATE LYASE"/>
    <property type="match status" value="1"/>
</dbReference>
<evidence type="ECO:0000256" key="5">
    <source>
        <dbReference type="NCBIfam" id="TIGR00838"/>
    </source>
</evidence>
<dbReference type="PANTHER" id="PTHR43814:SF1">
    <property type="entry name" value="ARGININOSUCCINATE LYASE"/>
    <property type="match status" value="1"/>
</dbReference>
<evidence type="ECO:0000313" key="8">
    <source>
        <dbReference type="Proteomes" id="UP000199249"/>
    </source>
</evidence>
<dbReference type="PROSITE" id="PS00163">
    <property type="entry name" value="FUMARATE_LYASES"/>
    <property type="match status" value="1"/>
</dbReference>
<proteinExistence type="predicted"/>
<dbReference type="GO" id="GO:0004056">
    <property type="term" value="F:argininosuccinate lyase activity"/>
    <property type="evidence" value="ECO:0007669"/>
    <property type="project" value="UniProtKB-UniRule"/>
</dbReference>
<evidence type="ECO:0000256" key="1">
    <source>
        <dbReference type="ARBA" id="ARBA00000985"/>
    </source>
</evidence>
<dbReference type="GO" id="GO:0042450">
    <property type="term" value="P:L-arginine biosynthetic process via ornithine"/>
    <property type="evidence" value="ECO:0007669"/>
    <property type="project" value="UniProtKB-UniRule"/>
</dbReference>
<gene>
    <name evidence="7" type="ORF">SAMN04488069_104306</name>
</gene>
<dbReference type="EMBL" id="FNOV01000004">
    <property type="protein sequence ID" value="SDX97023.1"/>
    <property type="molecule type" value="Genomic_DNA"/>
</dbReference>
<dbReference type="PRINTS" id="PR00149">
    <property type="entry name" value="FUMRATELYASE"/>
</dbReference>
<evidence type="ECO:0000259" key="6">
    <source>
        <dbReference type="Pfam" id="PF00206"/>
    </source>
</evidence>
<organism evidence="7 8">
    <name type="scientific">Hymenobacter psychrophilus</name>
    <dbReference type="NCBI Taxonomy" id="651662"/>
    <lineage>
        <taxon>Bacteria</taxon>
        <taxon>Pseudomonadati</taxon>
        <taxon>Bacteroidota</taxon>
        <taxon>Cytophagia</taxon>
        <taxon>Cytophagales</taxon>
        <taxon>Hymenobacteraceae</taxon>
        <taxon>Hymenobacter</taxon>
    </lineage>
</organism>
<reference evidence="8" key="1">
    <citation type="submission" date="2016-10" db="EMBL/GenBank/DDBJ databases">
        <authorList>
            <person name="Varghese N."/>
            <person name="Submissions S."/>
        </authorList>
    </citation>
    <scope>NUCLEOTIDE SEQUENCE [LARGE SCALE GENOMIC DNA]</scope>
    <source>
        <strain evidence="8">CGMCC 1.8975</strain>
    </source>
</reference>
<evidence type="ECO:0000256" key="2">
    <source>
        <dbReference type="ARBA" id="ARBA00004941"/>
    </source>
</evidence>
<evidence type="ECO:0000256" key="3">
    <source>
        <dbReference type="ARBA" id="ARBA00012338"/>
    </source>
</evidence>
<dbReference type="InterPro" id="IPR008948">
    <property type="entry name" value="L-Aspartase-like"/>
</dbReference>
<dbReference type="Proteomes" id="UP000199249">
    <property type="component" value="Unassembled WGS sequence"/>
</dbReference>
<dbReference type="Pfam" id="PF00206">
    <property type="entry name" value="Lyase_1"/>
    <property type="match status" value="1"/>
</dbReference>
<protein>
    <recommendedName>
        <fullName evidence="3 5">Argininosuccinate lyase</fullName>
        <ecNumber evidence="3 5">4.3.2.1</ecNumber>
    </recommendedName>
</protein>
<dbReference type="Gene3D" id="1.20.200.10">
    <property type="entry name" value="Fumarase/aspartase (Central domain)"/>
    <property type="match status" value="1"/>
</dbReference>
<keyword evidence="8" id="KW-1185">Reference proteome</keyword>
<feature type="domain" description="Fumarate lyase N-terminal" evidence="6">
    <location>
        <begin position="11"/>
        <end position="297"/>
    </location>
</feature>
<evidence type="ECO:0000313" key="7">
    <source>
        <dbReference type="EMBL" id="SDX97023.1"/>
    </source>
</evidence>
<dbReference type="OrthoDB" id="9769623at2"/>
<dbReference type="UniPathway" id="UPA00068">
    <property type="reaction ID" value="UER00114"/>
</dbReference>
<evidence type="ECO:0000256" key="4">
    <source>
        <dbReference type="ARBA" id="ARBA00022571"/>
    </source>
</evidence>
<comment type="catalytic activity">
    <reaction evidence="1">
        <text>2-(N(omega)-L-arginino)succinate = fumarate + L-arginine</text>
        <dbReference type="Rhea" id="RHEA:24020"/>
        <dbReference type="ChEBI" id="CHEBI:29806"/>
        <dbReference type="ChEBI" id="CHEBI:32682"/>
        <dbReference type="ChEBI" id="CHEBI:57472"/>
        <dbReference type="EC" id="4.3.2.1"/>
    </reaction>
</comment>
<sequence>MKIWDKGIAVDKKIEQFTVGRDRELDLYLAPFDVQASRAQANMLAAAGLISAAENAQLQQGLGELTQQLEAGTFVIEPEYEDVHSKIEAYLTEKFGDAGKKIHTARSRNDQVLTALQLFIRDYCRRTAARTLELVEVLLTKAEAHQTDLMPGYTHFQAAMPSSFGLWFSAYAEHLLLDLSLFEAAYAVADQNPLGSGAGFGSSFPIDRLQTTHELGFGNLAVSSVGAQMLRGKTERTLAFALAGMAATLAKMAYDLVLYNSQDLAFVELPAAFTTGSSIMPHKKNPDVFELIRGRCQVLQALPNTLLLATAGLPSGYHRDFQLLKETLFEPMTQLLDILDIVLFALPELRIKPDLLNQAKYDAVFSVENINQLIQAGVPFREAYKQVGRAVEDGSYQPHREFQTTHLGSVHNLGLAEIRDKVARFRNGSRLGEPQTDS</sequence>
<dbReference type="RefSeq" id="WP_092738991.1">
    <property type="nucleotide sequence ID" value="NZ_FNOV01000004.1"/>
</dbReference>
<dbReference type="InterPro" id="IPR020557">
    <property type="entry name" value="Fumarate_lyase_CS"/>
</dbReference>
<dbReference type="PRINTS" id="PR00145">
    <property type="entry name" value="ARGSUCLYASE"/>
</dbReference>
<dbReference type="InterPro" id="IPR022761">
    <property type="entry name" value="Fumarate_lyase_N"/>
</dbReference>
<dbReference type="NCBIfam" id="TIGR00838">
    <property type="entry name" value="argH"/>
    <property type="match status" value="1"/>
</dbReference>
<dbReference type="GO" id="GO:0005829">
    <property type="term" value="C:cytosol"/>
    <property type="evidence" value="ECO:0007669"/>
    <property type="project" value="TreeGrafter"/>
</dbReference>
<dbReference type="Gene3D" id="1.10.40.30">
    <property type="entry name" value="Fumarase/aspartase (C-terminal domain)"/>
    <property type="match status" value="1"/>
</dbReference>
<dbReference type="InterPro" id="IPR009049">
    <property type="entry name" value="Argininosuccinate_lyase"/>
</dbReference>
<dbReference type="EC" id="4.3.2.1" evidence="3 5"/>
<dbReference type="Gene3D" id="1.10.275.10">
    <property type="entry name" value="Fumarase/aspartase (N-terminal domain)"/>
    <property type="match status" value="1"/>
</dbReference>
<keyword evidence="7" id="KW-0456">Lyase</keyword>
<name>A0A1H3G145_9BACT</name>
<accession>A0A1H3G145</accession>
<comment type="pathway">
    <text evidence="2">Amino-acid biosynthesis; L-arginine biosynthesis; L-arginine from L-ornithine and carbamoyl phosphate: step 3/3.</text>
</comment>
<keyword evidence="4" id="KW-0028">Amino-acid biosynthesis</keyword>
<dbReference type="CDD" id="cd01359">
    <property type="entry name" value="Argininosuccinate_lyase"/>
    <property type="match status" value="1"/>
</dbReference>
<dbReference type="STRING" id="651662.SAMN04488069_104306"/>
<dbReference type="InterPro" id="IPR000362">
    <property type="entry name" value="Fumarate_lyase_fam"/>
</dbReference>
<dbReference type="AlphaFoldDB" id="A0A1H3G145"/>